<name>G9FH84_9CAUD</name>
<dbReference type="OrthoDB" id="13882at10239"/>
<reference evidence="1 2" key="1">
    <citation type="submission" date="2011-06" db="EMBL/GenBank/DDBJ databases">
        <title>Two lysogenic phages can make up a single lytic phage.</title>
        <authorList>
            <person name="Petrovski S."/>
        </authorList>
    </citation>
    <scope>NUCLEOTIDE SEQUENCE [LARGE SCALE GENOMIC DNA]</scope>
</reference>
<proteinExistence type="predicted"/>
<evidence type="ECO:0000313" key="1">
    <source>
        <dbReference type="EMBL" id="AEV51973.1"/>
    </source>
</evidence>
<organism evidence="1 2">
    <name type="scientific">Rhodococcus phage REQ3</name>
    <dbReference type="NCBI Taxonomy" id="1109714"/>
    <lineage>
        <taxon>Viruses</taxon>
        <taxon>Duplodnaviria</taxon>
        <taxon>Heunggongvirae</taxon>
        <taxon>Uroviricota</taxon>
        <taxon>Caudoviricetes</taxon>
        <taxon>Caudoviricetes incertae sedis</taxon>
        <taxon>Wodongavirus</taxon>
        <taxon>Wodongavirus REQ3</taxon>
    </lineage>
</organism>
<keyword evidence="2" id="KW-1185">Reference proteome</keyword>
<accession>G9FH84</accession>
<dbReference type="GeneID" id="11541435"/>
<dbReference type="Pfam" id="PF06152">
    <property type="entry name" value="Phage_min_cap2"/>
    <property type="match status" value="2"/>
</dbReference>
<protein>
    <submittedName>
        <fullName evidence="1">Minor capsid protein</fullName>
    </submittedName>
</protein>
<sequence>MALDPSEAAGIPDELIAMYSDAELALLAAMTQAILEGIDTPDWEARQPLEMLRFRQAAEAIAAQLQAQMPAMVTAAVTAAAAKGVAAADADLADVPNVLPKPPEGYLPPRRTQQQAREAWVTLAQFTQRIPGNSERLYQDVVSRVQVRDVPASGGTRLDAVQEALNHLTKRGITGFRDNRGRNWSLTSYLEMKSRTIVNQTLIDSHTDRMVERGQDLIVVSSHRNPAPQCQPFEGQVLSLSGDTGTVIRPSAVGGRGVKVRIKATLEQARAAGFQHPNAVLEGSTFVTYGEAIEVVRSRYSGPAVTLSTGYSETTIGFNHPVMTVRGLIPAHDLKEGDQLVYDLRCVDGSGFASLDDNLHEVPLVEDAYKALELASGYTRIAATSHDLHGDARFGEGEIEVVRPERGLLPVLDPALAELLSEDALMRSGVEDHVLSRLRSQSATRERILVAAASGMGGSGVGGSHSFVTLPLERVTVKWWDGWAFDSTAELSLYCSDGLVVSNCGHAVSAFVPGASRTFKTEPNPEGYEATQQQRAMERGIRDTKRQLAVAATPQAKRELNARLKAQREAIRDHIDEWDLKRRPKREQLGAR</sequence>
<dbReference type="InterPro" id="IPR009319">
    <property type="entry name" value="Phage_A118_VSP1"/>
</dbReference>
<dbReference type="Proteomes" id="UP000005431">
    <property type="component" value="Segment"/>
</dbReference>
<dbReference type="GO" id="GO:0005198">
    <property type="term" value="F:structural molecule activity"/>
    <property type="evidence" value="ECO:0007669"/>
    <property type="project" value="InterPro"/>
</dbReference>
<dbReference type="EMBL" id="JN116824">
    <property type="protein sequence ID" value="AEV51973.1"/>
    <property type="molecule type" value="Genomic_DNA"/>
</dbReference>
<dbReference type="RefSeq" id="YP_005087229.1">
    <property type="nucleotide sequence ID" value="NC_016654.1"/>
</dbReference>
<evidence type="ECO:0000313" key="2">
    <source>
        <dbReference type="Proteomes" id="UP000005431"/>
    </source>
</evidence>
<dbReference type="KEGG" id="vg:11541435"/>